<dbReference type="PANTHER" id="PTHR11496">
    <property type="entry name" value="ALCOHOL DEHYDROGENASE"/>
    <property type="match status" value="1"/>
</dbReference>
<dbReference type="RefSeq" id="WP_184527772.1">
    <property type="nucleotide sequence ID" value="NZ_JACHGK010000012.1"/>
</dbReference>
<evidence type="ECO:0000313" key="7">
    <source>
        <dbReference type="Proteomes" id="UP000531594"/>
    </source>
</evidence>
<dbReference type="CDD" id="cd08192">
    <property type="entry name" value="MAR-like"/>
    <property type="match status" value="1"/>
</dbReference>
<dbReference type="Pfam" id="PF25137">
    <property type="entry name" value="ADH_Fe_C"/>
    <property type="match status" value="1"/>
</dbReference>
<reference evidence="6 7" key="1">
    <citation type="submission" date="2020-08" db="EMBL/GenBank/DDBJ databases">
        <title>Genomic Encyclopedia of Type Strains, Phase IV (KMG-IV): sequencing the most valuable type-strain genomes for metagenomic binning, comparative biology and taxonomic classification.</title>
        <authorList>
            <person name="Goeker M."/>
        </authorList>
    </citation>
    <scope>NUCLEOTIDE SEQUENCE [LARGE SCALE GENOMIC DNA]</scope>
    <source>
        <strain evidence="6 7">DSM 5391</strain>
    </source>
</reference>
<sequence>MIYHYLPVERVHYGIQCTAQKLIDEVCHFNAEKVLIVTTNSLLKSHPFMEMVQSLHNHSIKTFTICTKQHVPGSILLQDLKEMYHYHPDLIISCGGGSPIDGAKILSFCLAQGIQTEEEIYQYSDHTVNHKPIHMKPYIPHIAIPTTLSASEFTSIAGVTNEEDKIKYKFSHIHMTPKSVFLDPVFTIDTPEWLWISTGIRAVDHAVETLYSPEPNPINSGLALQALKKLYTSLPLCKKEPSNLEYRLECQLGAWLSLFSVVNIKLGLSHSIGHQLGSLFHVPHGMTSAIMLPHVMRFLLPRTSQEQALITEVLGHAKSGDRVEEAALAPELISELIEKLEIPHRLRDFDIAKDSIPELVRNILVDIRGENNRFVLGTGDLEEEITTLLLQAW</sequence>
<dbReference type="Gene3D" id="3.40.50.1970">
    <property type="match status" value="1"/>
</dbReference>
<dbReference type="GO" id="GO:0004022">
    <property type="term" value="F:alcohol dehydrogenase (NAD+) activity"/>
    <property type="evidence" value="ECO:0007669"/>
    <property type="project" value="UniProtKB-EC"/>
</dbReference>
<keyword evidence="2 6" id="KW-0560">Oxidoreductase</keyword>
<dbReference type="EC" id="1.1.1.1" evidence="6"/>
<dbReference type="InterPro" id="IPR056798">
    <property type="entry name" value="ADH_Fe_C"/>
</dbReference>
<accession>A0A7X0HTN2</accession>
<proteinExistence type="inferred from homology"/>
<evidence type="ECO:0000256" key="2">
    <source>
        <dbReference type="ARBA" id="ARBA00023002"/>
    </source>
</evidence>
<dbReference type="AlphaFoldDB" id="A0A7X0HTN2"/>
<dbReference type="GO" id="GO:0046872">
    <property type="term" value="F:metal ion binding"/>
    <property type="evidence" value="ECO:0007669"/>
    <property type="project" value="InterPro"/>
</dbReference>
<dbReference type="InterPro" id="IPR001670">
    <property type="entry name" value="ADH_Fe/GldA"/>
</dbReference>
<name>A0A7X0HTN2_9BACI</name>
<dbReference type="InterPro" id="IPR018211">
    <property type="entry name" value="ADH_Fe_CS"/>
</dbReference>
<gene>
    <name evidence="6" type="ORF">HNR53_003273</name>
</gene>
<dbReference type="EMBL" id="JACHGK010000012">
    <property type="protein sequence ID" value="MBB6446613.1"/>
    <property type="molecule type" value="Genomic_DNA"/>
</dbReference>
<dbReference type="PROSITE" id="PS00060">
    <property type="entry name" value="ADH_IRON_2"/>
    <property type="match status" value="1"/>
</dbReference>
<keyword evidence="7" id="KW-1185">Reference proteome</keyword>
<feature type="domain" description="Fe-containing alcohol dehydrogenase-like C-terminal" evidence="5">
    <location>
        <begin position="196"/>
        <end position="372"/>
    </location>
</feature>
<evidence type="ECO:0000259" key="4">
    <source>
        <dbReference type="Pfam" id="PF00465"/>
    </source>
</evidence>
<dbReference type="Pfam" id="PF00465">
    <property type="entry name" value="Fe-ADH"/>
    <property type="match status" value="1"/>
</dbReference>
<evidence type="ECO:0000313" key="6">
    <source>
        <dbReference type="EMBL" id="MBB6446613.1"/>
    </source>
</evidence>
<dbReference type="InterPro" id="IPR039697">
    <property type="entry name" value="Alcohol_dehydrogenase_Fe"/>
</dbReference>
<dbReference type="PANTHER" id="PTHR11496:SF102">
    <property type="entry name" value="ALCOHOL DEHYDROGENASE 4"/>
    <property type="match status" value="1"/>
</dbReference>
<dbReference type="SUPFAM" id="SSF56796">
    <property type="entry name" value="Dehydroquinate synthase-like"/>
    <property type="match status" value="1"/>
</dbReference>
<comment type="caution">
    <text evidence="6">The sequence shown here is derived from an EMBL/GenBank/DDBJ whole genome shotgun (WGS) entry which is preliminary data.</text>
</comment>
<comment type="similarity">
    <text evidence="1">Belongs to the iron-containing alcohol dehydrogenase family.</text>
</comment>
<organism evidence="6 7">
    <name type="scientific">Bacillus benzoevorans</name>
    <dbReference type="NCBI Taxonomy" id="1456"/>
    <lineage>
        <taxon>Bacteria</taxon>
        <taxon>Bacillati</taxon>
        <taxon>Bacillota</taxon>
        <taxon>Bacilli</taxon>
        <taxon>Bacillales</taxon>
        <taxon>Bacillaceae</taxon>
        <taxon>Bacillus</taxon>
    </lineage>
</organism>
<evidence type="ECO:0000259" key="5">
    <source>
        <dbReference type="Pfam" id="PF25137"/>
    </source>
</evidence>
<feature type="domain" description="Alcohol dehydrogenase iron-type/glycerol dehydrogenase GldA" evidence="4">
    <location>
        <begin position="18"/>
        <end position="184"/>
    </location>
</feature>
<dbReference type="Proteomes" id="UP000531594">
    <property type="component" value="Unassembled WGS sequence"/>
</dbReference>
<dbReference type="Gene3D" id="1.20.1090.10">
    <property type="entry name" value="Dehydroquinate synthase-like - alpha domain"/>
    <property type="match status" value="1"/>
</dbReference>
<evidence type="ECO:0000256" key="3">
    <source>
        <dbReference type="ARBA" id="ARBA00023027"/>
    </source>
</evidence>
<keyword evidence="3" id="KW-0520">NAD</keyword>
<protein>
    <submittedName>
        <fullName evidence="6">Alcohol dehydrogenase</fullName>
        <ecNumber evidence="6">1.1.1.1</ecNumber>
    </submittedName>
</protein>
<evidence type="ECO:0000256" key="1">
    <source>
        <dbReference type="ARBA" id="ARBA00007358"/>
    </source>
</evidence>